<feature type="compositionally biased region" description="Polar residues" evidence="1">
    <location>
        <begin position="206"/>
        <end position="219"/>
    </location>
</feature>
<accession>A0AAW9HRI8</accession>
<evidence type="ECO:0000256" key="2">
    <source>
        <dbReference type="SAM" id="Phobius"/>
    </source>
</evidence>
<keyword evidence="2" id="KW-0812">Transmembrane</keyword>
<dbReference type="Proteomes" id="UP001281731">
    <property type="component" value="Unassembled WGS sequence"/>
</dbReference>
<protein>
    <submittedName>
        <fullName evidence="4">LytR C-terminal domain-containing protein</fullName>
    </submittedName>
</protein>
<proteinExistence type="predicted"/>
<sequence length="233" mass="25165">MKEKNISPRITYRRRIQQRQTMIFGTIAAVMSVLFILCGLIFAGILPSPINRAFSQRGAYTAGVAPCIKDGTPEVDLKNISVTIYNSTAQAGLARQVSNNLNQMGVNITNIANWGGDSIREAALIQTGIEGIPAAYTLAQYIPGSVIRLDKNTAGQNLSVVLGVDYTQLADPTEVAHANPEGKLHPIEGCEVVTTKQEQTKDNKGNPAQPQDDQNNEQNKGPVPSQDPKNPKD</sequence>
<organism evidence="4 5">
    <name type="scientific">Actinotignum urinale</name>
    <dbReference type="NCBI Taxonomy" id="190146"/>
    <lineage>
        <taxon>Bacteria</taxon>
        <taxon>Bacillati</taxon>
        <taxon>Actinomycetota</taxon>
        <taxon>Actinomycetes</taxon>
        <taxon>Actinomycetales</taxon>
        <taxon>Actinomycetaceae</taxon>
        <taxon>Actinotignum</taxon>
    </lineage>
</organism>
<name>A0AAW9HRI8_9ACTO</name>
<feature type="region of interest" description="Disordered" evidence="1">
    <location>
        <begin position="178"/>
        <end position="233"/>
    </location>
</feature>
<dbReference type="RefSeq" id="WP_022865831.1">
    <property type="nucleotide sequence ID" value="NZ_JAWNGC010000001.1"/>
</dbReference>
<comment type="caution">
    <text evidence="4">The sequence shown here is derived from an EMBL/GenBank/DDBJ whole genome shotgun (WGS) entry which is preliminary data.</text>
</comment>
<feature type="transmembrane region" description="Helical" evidence="2">
    <location>
        <begin position="21"/>
        <end position="46"/>
    </location>
</feature>
<dbReference type="Gene3D" id="3.30.70.2390">
    <property type="match status" value="1"/>
</dbReference>
<dbReference type="EMBL" id="JAWNGC010000001">
    <property type="protein sequence ID" value="MDY5154318.1"/>
    <property type="molecule type" value="Genomic_DNA"/>
</dbReference>
<evidence type="ECO:0000256" key="1">
    <source>
        <dbReference type="SAM" id="MobiDB-lite"/>
    </source>
</evidence>
<evidence type="ECO:0000313" key="5">
    <source>
        <dbReference type="Proteomes" id="UP001281731"/>
    </source>
</evidence>
<dbReference type="InterPro" id="IPR027381">
    <property type="entry name" value="LytR/CpsA/Psr_C"/>
</dbReference>
<keyword evidence="2" id="KW-0472">Membrane</keyword>
<gene>
    <name evidence="4" type="ORF">R6G80_01050</name>
</gene>
<keyword evidence="2" id="KW-1133">Transmembrane helix</keyword>
<evidence type="ECO:0000313" key="4">
    <source>
        <dbReference type="EMBL" id="MDY5154318.1"/>
    </source>
</evidence>
<dbReference type="Pfam" id="PF13399">
    <property type="entry name" value="LytR_C"/>
    <property type="match status" value="1"/>
</dbReference>
<reference evidence="4" key="1">
    <citation type="submission" date="2023-10" db="EMBL/GenBank/DDBJ databases">
        <title>Whole Genome based description of the genera Actinobaculum and Actinotignum reveals a complex phylogenetic relationship within the species included in the genus Actinotignum.</title>
        <authorList>
            <person name="Jensen C.S."/>
            <person name="Dargis R."/>
            <person name="Kemp M."/>
            <person name="Christensen J.J."/>
        </authorList>
    </citation>
    <scope>NUCLEOTIDE SEQUENCE</scope>
    <source>
        <strain evidence="4">SLA_B511</strain>
    </source>
</reference>
<evidence type="ECO:0000259" key="3">
    <source>
        <dbReference type="Pfam" id="PF13399"/>
    </source>
</evidence>
<feature type="domain" description="LytR/CpsA/Psr regulator C-terminal" evidence="3">
    <location>
        <begin position="80"/>
        <end position="166"/>
    </location>
</feature>
<dbReference type="AlphaFoldDB" id="A0AAW9HRI8"/>